<dbReference type="OrthoDB" id="6509908at2759"/>
<feature type="transmembrane region" description="Helical" evidence="4">
    <location>
        <begin position="267"/>
        <end position="292"/>
    </location>
</feature>
<dbReference type="GO" id="GO:0022857">
    <property type="term" value="F:transmembrane transporter activity"/>
    <property type="evidence" value="ECO:0007669"/>
    <property type="project" value="InterPro"/>
</dbReference>
<evidence type="ECO:0000259" key="5">
    <source>
        <dbReference type="PROSITE" id="PS50850"/>
    </source>
</evidence>
<dbReference type="PANTHER" id="PTHR11360">
    <property type="entry name" value="MONOCARBOXYLATE TRANSPORTER"/>
    <property type="match status" value="1"/>
</dbReference>
<dbReference type="InterPro" id="IPR020846">
    <property type="entry name" value="MFS_dom"/>
</dbReference>
<dbReference type="GO" id="GO:0016020">
    <property type="term" value="C:membrane"/>
    <property type="evidence" value="ECO:0007669"/>
    <property type="project" value="UniProtKB-SubCell"/>
</dbReference>
<dbReference type="Proteomes" id="UP000799439">
    <property type="component" value="Unassembled WGS sequence"/>
</dbReference>
<feature type="region of interest" description="Disordered" evidence="3">
    <location>
        <begin position="1"/>
        <end position="57"/>
    </location>
</feature>
<feature type="transmembrane region" description="Helical" evidence="4">
    <location>
        <begin position="108"/>
        <end position="127"/>
    </location>
</feature>
<gene>
    <name evidence="6" type="ORF">K461DRAFT_282388</name>
</gene>
<feature type="transmembrane region" description="Helical" evidence="4">
    <location>
        <begin position="134"/>
        <end position="153"/>
    </location>
</feature>
<dbReference type="AlphaFoldDB" id="A0A9P4MCM7"/>
<feature type="compositionally biased region" description="Basic and acidic residues" evidence="3">
    <location>
        <begin position="13"/>
        <end position="27"/>
    </location>
</feature>
<dbReference type="SUPFAM" id="SSF103473">
    <property type="entry name" value="MFS general substrate transporter"/>
    <property type="match status" value="1"/>
</dbReference>
<keyword evidence="7" id="KW-1185">Reference proteome</keyword>
<dbReference type="InterPro" id="IPR011701">
    <property type="entry name" value="MFS"/>
</dbReference>
<evidence type="ECO:0000313" key="7">
    <source>
        <dbReference type="Proteomes" id="UP000799439"/>
    </source>
</evidence>
<evidence type="ECO:0000313" key="6">
    <source>
        <dbReference type="EMBL" id="KAF2148920.1"/>
    </source>
</evidence>
<name>A0A9P4MCM7_9PEZI</name>
<dbReference type="Pfam" id="PF07690">
    <property type="entry name" value="MFS_1"/>
    <property type="match status" value="1"/>
</dbReference>
<comment type="similarity">
    <text evidence="2">Belongs to the major facilitator superfamily. Monocarboxylate porter (TC 2.A.1.13) family.</text>
</comment>
<organism evidence="6 7">
    <name type="scientific">Myriangium duriaei CBS 260.36</name>
    <dbReference type="NCBI Taxonomy" id="1168546"/>
    <lineage>
        <taxon>Eukaryota</taxon>
        <taxon>Fungi</taxon>
        <taxon>Dikarya</taxon>
        <taxon>Ascomycota</taxon>
        <taxon>Pezizomycotina</taxon>
        <taxon>Dothideomycetes</taxon>
        <taxon>Dothideomycetidae</taxon>
        <taxon>Myriangiales</taxon>
        <taxon>Myriangiaceae</taxon>
        <taxon>Myriangium</taxon>
    </lineage>
</organism>
<dbReference type="Gene3D" id="1.20.1250.20">
    <property type="entry name" value="MFS general substrate transporter like domains"/>
    <property type="match status" value="2"/>
</dbReference>
<dbReference type="PROSITE" id="PS50850">
    <property type="entry name" value="MFS"/>
    <property type="match status" value="1"/>
</dbReference>
<feature type="transmembrane region" description="Helical" evidence="4">
    <location>
        <begin position="396"/>
        <end position="418"/>
    </location>
</feature>
<keyword evidence="4" id="KW-0472">Membrane</keyword>
<keyword evidence="4" id="KW-1133">Transmembrane helix</keyword>
<feature type="transmembrane region" description="Helical" evidence="4">
    <location>
        <begin position="430"/>
        <end position="450"/>
    </location>
</feature>
<comment type="caution">
    <text evidence="6">The sequence shown here is derived from an EMBL/GenBank/DDBJ whole genome shotgun (WGS) entry which is preliminary data.</text>
</comment>
<feature type="transmembrane region" description="Helical" evidence="4">
    <location>
        <begin position="159"/>
        <end position="186"/>
    </location>
</feature>
<feature type="transmembrane region" description="Helical" evidence="4">
    <location>
        <begin position="359"/>
        <end position="384"/>
    </location>
</feature>
<dbReference type="EMBL" id="ML996092">
    <property type="protein sequence ID" value="KAF2148920.1"/>
    <property type="molecule type" value="Genomic_DNA"/>
</dbReference>
<evidence type="ECO:0000256" key="3">
    <source>
        <dbReference type="SAM" id="MobiDB-lite"/>
    </source>
</evidence>
<dbReference type="InterPro" id="IPR036259">
    <property type="entry name" value="MFS_trans_sf"/>
</dbReference>
<evidence type="ECO:0000256" key="2">
    <source>
        <dbReference type="ARBA" id="ARBA00006727"/>
    </source>
</evidence>
<sequence length="460" mass="48540">MAAPNDAASSDLDLSKPHSADMSRSADLESAPSPAAAPTQTKVEQPAAPAPPTANDASSIPDGGLVAWLQVAGGFSLFFNTWGNLNTFGIFQTYYESGALFKETSSNIAWIGAVQAALLLALGMFSGPIYDRGYLRALLLVGSFMTVFGYMMTSLCTEFWQVVLAQGFCVGIGGGCLFIPAVAILPTYFRRRLGLAVGLAASGSSMGGVIYPIVFYRLIDRIGFGWTVRVIGFIALATLLIPCLVMKMRVKPPRVRAVIDTTVFTDVPFLIFVGALFLGFIALYVVLFYISYFGAATGVTDQKLSFYLIPILNAASVFGRTLPNAISDYVGTLNIIGPGALICAILTLCLIAVHSTGGLVAIAVFYGFFSGVFIALPPVCIAILTPDKTKIGTRLGMAFAFLSFAVLIGGPGAGALLGADPMDLHWNKTWAFGGALAAGGGLILSGLRMWKANWKIGVKI</sequence>
<reference evidence="6" key="1">
    <citation type="journal article" date="2020" name="Stud. Mycol.">
        <title>101 Dothideomycetes genomes: a test case for predicting lifestyles and emergence of pathogens.</title>
        <authorList>
            <person name="Haridas S."/>
            <person name="Albert R."/>
            <person name="Binder M."/>
            <person name="Bloem J."/>
            <person name="Labutti K."/>
            <person name="Salamov A."/>
            <person name="Andreopoulos B."/>
            <person name="Baker S."/>
            <person name="Barry K."/>
            <person name="Bills G."/>
            <person name="Bluhm B."/>
            <person name="Cannon C."/>
            <person name="Castanera R."/>
            <person name="Culley D."/>
            <person name="Daum C."/>
            <person name="Ezra D."/>
            <person name="Gonzalez J."/>
            <person name="Henrissat B."/>
            <person name="Kuo A."/>
            <person name="Liang C."/>
            <person name="Lipzen A."/>
            <person name="Lutzoni F."/>
            <person name="Magnuson J."/>
            <person name="Mondo S."/>
            <person name="Nolan M."/>
            <person name="Ohm R."/>
            <person name="Pangilinan J."/>
            <person name="Park H.-J."/>
            <person name="Ramirez L."/>
            <person name="Alfaro M."/>
            <person name="Sun H."/>
            <person name="Tritt A."/>
            <person name="Yoshinaga Y."/>
            <person name="Zwiers L.-H."/>
            <person name="Turgeon B."/>
            <person name="Goodwin S."/>
            <person name="Spatafora J."/>
            <person name="Crous P."/>
            <person name="Grigoriev I."/>
        </authorList>
    </citation>
    <scope>NUCLEOTIDE SEQUENCE</scope>
    <source>
        <strain evidence="6">CBS 260.36</strain>
    </source>
</reference>
<feature type="transmembrane region" description="Helical" evidence="4">
    <location>
        <begin position="329"/>
        <end position="353"/>
    </location>
</feature>
<feature type="domain" description="Major facilitator superfamily (MFS) profile" evidence="5">
    <location>
        <begin position="267"/>
        <end position="460"/>
    </location>
</feature>
<protein>
    <submittedName>
        <fullName evidence="6">Major facilitator superfamily transporter monocarboxylate</fullName>
    </submittedName>
</protein>
<feature type="transmembrane region" description="Helical" evidence="4">
    <location>
        <begin position="193"/>
        <end position="214"/>
    </location>
</feature>
<evidence type="ECO:0000256" key="1">
    <source>
        <dbReference type="ARBA" id="ARBA00004141"/>
    </source>
</evidence>
<comment type="subcellular location">
    <subcellularLocation>
        <location evidence="1">Membrane</location>
        <topology evidence="1">Multi-pass membrane protein</topology>
    </subcellularLocation>
</comment>
<keyword evidence="4" id="KW-0812">Transmembrane</keyword>
<feature type="transmembrane region" description="Helical" evidence="4">
    <location>
        <begin position="226"/>
        <end position="246"/>
    </location>
</feature>
<accession>A0A9P4MCM7</accession>
<dbReference type="InterPro" id="IPR050327">
    <property type="entry name" value="Proton-linked_MCT"/>
</dbReference>
<feature type="transmembrane region" description="Helical" evidence="4">
    <location>
        <begin position="304"/>
        <end position="322"/>
    </location>
</feature>
<evidence type="ECO:0000256" key="4">
    <source>
        <dbReference type="SAM" id="Phobius"/>
    </source>
</evidence>
<proteinExistence type="inferred from homology"/>
<dbReference type="PANTHER" id="PTHR11360:SF234">
    <property type="entry name" value="MFS-TYPE TRANSPORTER DBAD-RELATED"/>
    <property type="match status" value="1"/>
</dbReference>